<dbReference type="EMBL" id="JAVREV010000008">
    <property type="protein sequence ID" value="MDT0444206.1"/>
    <property type="molecule type" value="Genomic_DNA"/>
</dbReference>
<feature type="region of interest" description="Disordered" evidence="1">
    <location>
        <begin position="1"/>
        <end position="28"/>
    </location>
</feature>
<dbReference type="RefSeq" id="WP_311618475.1">
    <property type="nucleotide sequence ID" value="NZ_JAVREV010000008.1"/>
</dbReference>
<evidence type="ECO:0000313" key="3">
    <source>
        <dbReference type="EMBL" id="MDT0444206.1"/>
    </source>
</evidence>
<dbReference type="Pfam" id="PF04149">
    <property type="entry name" value="DUF397"/>
    <property type="match status" value="1"/>
</dbReference>
<name>A0ABU2S5E1_9ACTN</name>
<sequence length="130" mass="13185">MFATGVHGQAVGARAGPAGPEPRSEEFEAFGPQIARAGRAVPGDDLGFVPDASELSATAAAALHRAAWFTSSYSNDQGGNCVQGARLGGEAMAVRDSKDTSGPTFIFSRAAWSAFLDAAGSGALDQPTRG</sequence>
<organism evidence="3 4">
    <name type="scientific">Streptomyces johnsoniae</name>
    <dbReference type="NCBI Taxonomy" id="3075532"/>
    <lineage>
        <taxon>Bacteria</taxon>
        <taxon>Bacillati</taxon>
        <taxon>Actinomycetota</taxon>
        <taxon>Actinomycetes</taxon>
        <taxon>Kitasatosporales</taxon>
        <taxon>Streptomycetaceae</taxon>
        <taxon>Streptomyces</taxon>
    </lineage>
</organism>
<gene>
    <name evidence="3" type="ORF">RM779_16620</name>
</gene>
<evidence type="ECO:0000256" key="1">
    <source>
        <dbReference type="SAM" id="MobiDB-lite"/>
    </source>
</evidence>
<dbReference type="InterPro" id="IPR007278">
    <property type="entry name" value="DUF397"/>
</dbReference>
<feature type="domain" description="DUF397" evidence="2">
    <location>
        <begin position="66"/>
        <end position="119"/>
    </location>
</feature>
<dbReference type="Proteomes" id="UP001183615">
    <property type="component" value="Unassembled WGS sequence"/>
</dbReference>
<comment type="caution">
    <text evidence="3">The sequence shown here is derived from an EMBL/GenBank/DDBJ whole genome shotgun (WGS) entry which is preliminary data.</text>
</comment>
<reference evidence="4" key="1">
    <citation type="submission" date="2023-07" db="EMBL/GenBank/DDBJ databases">
        <title>30 novel species of actinomycetes from the DSMZ collection.</title>
        <authorList>
            <person name="Nouioui I."/>
        </authorList>
    </citation>
    <scope>NUCLEOTIDE SEQUENCE [LARGE SCALE GENOMIC DNA]</scope>
    <source>
        <strain evidence="4">DSM 41886</strain>
    </source>
</reference>
<evidence type="ECO:0000259" key="2">
    <source>
        <dbReference type="Pfam" id="PF04149"/>
    </source>
</evidence>
<protein>
    <submittedName>
        <fullName evidence="3">DUF397 domain-containing protein</fullName>
    </submittedName>
</protein>
<accession>A0ABU2S5E1</accession>
<keyword evidence="4" id="KW-1185">Reference proteome</keyword>
<proteinExistence type="predicted"/>
<evidence type="ECO:0000313" key="4">
    <source>
        <dbReference type="Proteomes" id="UP001183615"/>
    </source>
</evidence>